<accession>S9SNJ0</accession>
<dbReference type="GO" id="GO:0016987">
    <property type="term" value="F:sigma factor activity"/>
    <property type="evidence" value="ECO:0007669"/>
    <property type="project" value="UniProtKB-KW"/>
</dbReference>
<dbReference type="Proteomes" id="UP000015344">
    <property type="component" value="Unassembled WGS sequence"/>
</dbReference>
<dbReference type="InterPro" id="IPR013324">
    <property type="entry name" value="RNA_pol_sigma_r3/r4-like"/>
</dbReference>
<dbReference type="GO" id="GO:0003677">
    <property type="term" value="F:DNA binding"/>
    <property type="evidence" value="ECO:0007669"/>
    <property type="project" value="UniProtKB-KW"/>
</dbReference>
<dbReference type="NCBIfam" id="TIGR02937">
    <property type="entry name" value="sigma70-ECF"/>
    <property type="match status" value="1"/>
</dbReference>
<dbReference type="RefSeq" id="WP_021259631.1">
    <property type="nucleotide sequence ID" value="NZ_ATMT01000044.1"/>
</dbReference>
<dbReference type="PANTHER" id="PTHR43133">
    <property type="entry name" value="RNA POLYMERASE ECF-TYPE SIGMA FACTO"/>
    <property type="match status" value="1"/>
</dbReference>
<evidence type="ECO:0000259" key="7">
    <source>
        <dbReference type="Pfam" id="PF08281"/>
    </source>
</evidence>
<comment type="similarity">
    <text evidence="1">Belongs to the sigma-70 factor family. ECF subfamily.</text>
</comment>
<keyword evidence="3" id="KW-0731">Sigma factor</keyword>
<dbReference type="Gene3D" id="1.10.1740.10">
    <property type="match status" value="1"/>
</dbReference>
<dbReference type="SUPFAM" id="SSF88659">
    <property type="entry name" value="Sigma3 and sigma4 domains of RNA polymerase sigma factors"/>
    <property type="match status" value="1"/>
</dbReference>
<dbReference type="AlphaFoldDB" id="S9SNJ0"/>
<dbReference type="eggNOG" id="COG1595">
    <property type="taxonomic scope" value="Bacteria"/>
</dbReference>
<protein>
    <submittedName>
        <fullName evidence="8">ECF subfamily RNA polymerase sigma-24 factor</fullName>
    </submittedName>
</protein>
<proteinExistence type="inferred from homology"/>
<dbReference type="GO" id="GO:0006352">
    <property type="term" value="P:DNA-templated transcription initiation"/>
    <property type="evidence" value="ECO:0007669"/>
    <property type="project" value="InterPro"/>
</dbReference>
<dbReference type="InterPro" id="IPR014284">
    <property type="entry name" value="RNA_pol_sigma-70_dom"/>
</dbReference>
<dbReference type="SUPFAM" id="SSF88946">
    <property type="entry name" value="Sigma2 domain of RNA polymerase sigma factors"/>
    <property type="match status" value="1"/>
</dbReference>
<dbReference type="InterPro" id="IPR013325">
    <property type="entry name" value="RNA_pol_sigma_r2"/>
</dbReference>
<dbReference type="Pfam" id="PF04542">
    <property type="entry name" value="Sigma70_r2"/>
    <property type="match status" value="1"/>
</dbReference>
<dbReference type="InterPro" id="IPR036388">
    <property type="entry name" value="WH-like_DNA-bd_sf"/>
</dbReference>
<gene>
    <name evidence="8" type="ORF">PAALTS15_11144</name>
</gene>
<organism evidence="8 9">
    <name type="scientific">Paenibacillus alvei TS-15</name>
    <dbReference type="NCBI Taxonomy" id="1117108"/>
    <lineage>
        <taxon>Bacteria</taxon>
        <taxon>Bacillati</taxon>
        <taxon>Bacillota</taxon>
        <taxon>Bacilli</taxon>
        <taxon>Bacillales</taxon>
        <taxon>Paenibacillaceae</taxon>
        <taxon>Paenibacillus</taxon>
    </lineage>
</organism>
<dbReference type="InterPro" id="IPR007627">
    <property type="entry name" value="RNA_pol_sigma70_r2"/>
</dbReference>
<sequence length="187" mass="22590">MDQWFYFLRKPLSNLDTTIQKLIYNSYYQFVYRDIYCMVYDHSLTEDIIQDSFLKVISNGPKMLSETNIRAWIKQLTRNTALDHLRRLKRDRQVLVEPYVNISDTVLNKISVASEVEIKERDNLLHQAIAELKLDYRTILLLFYIEGKSYREICQELHLTEQVLTQRLARARKKLRQHFLRKWTDDE</sequence>
<dbReference type="Gene3D" id="1.10.10.10">
    <property type="entry name" value="Winged helix-like DNA-binding domain superfamily/Winged helix DNA-binding domain"/>
    <property type="match status" value="1"/>
</dbReference>
<evidence type="ECO:0000256" key="4">
    <source>
        <dbReference type="ARBA" id="ARBA00023125"/>
    </source>
</evidence>
<dbReference type="PATRIC" id="fig|1117108.3.peg.2314"/>
<name>S9SNJ0_PAEAL</name>
<evidence type="ECO:0000313" key="9">
    <source>
        <dbReference type="Proteomes" id="UP000015344"/>
    </source>
</evidence>
<evidence type="ECO:0000256" key="5">
    <source>
        <dbReference type="ARBA" id="ARBA00023163"/>
    </source>
</evidence>
<feature type="domain" description="RNA polymerase sigma-70 region 2" evidence="6">
    <location>
        <begin position="23"/>
        <end position="90"/>
    </location>
</feature>
<evidence type="ECO:0000256" key="2">
    <source>
        <dbReference type="ARBA" id="ARBA00023015"/>
    </source>
</evidence>
<evidence type="ECO:0000256" key="3">
    <source>
        <dbReference type="ARBA" id="ARBA00023082"/>
    </source>
</evidence>
<keyword evidence="2" id="KW-0805">Transcription regulation</keyword>
<dbReference type="CDD" id="cd06171">
    <property type="entry name" value="Sigma70_r4"/>
    <property type="match status" value="1"/>
</dbReference>
<dbReference type="PANTHER" id="PTHR43133:SF8">
    <property type="entry name" value="RNA POLYMERASE SIGMA FACTOR HI_1459-RELATED"/>
    <property type="match status" value="1"/>
</dbReference>
<keyword evidence="4" id="KW-0238">DNA-binding</keyword>
<evidence type="ECO:0000256" key="1">
    <source>
        <dbReference type="ARBA" id="ARBA00010641"/>
    </source>
</evidence>
<evidence type="ECO:0000259" key="6">
    <source>
        <dbReference type="Pfam" id="PF04542"/>
    </source>
</evidence>
<dbReference type="Pfam" id="PF08281">
    <property type="entry name" value="Sigma70_r4_2"/>
    <property type="match status" value="1"/>
</dbReference>
<evidence type="ECO:0000313" key="8">
    <source>
        <dbReference type="EMBL" id="EPY07347.1"/>
    </source>
</evidence>
<dbReference type="EMBL" id="ATMT01000044">
    <property type="protein sequence ID" value="EPY07347.1"/>
    <property type="molecule type" value="Genomic_DNA"/>
</dbReference>
<feature type="domain" description="RNA polymerase sigma factor 70 region 4 type 2" evidence="7">
    <location>
        <begin position="124"/>
        <end position="175"/>
    </location>
</feature>
<keyword evidence="5" id="KW-0804">Transcription</keyword>
<comment type="caution">
    <text evidence="8">The sequence shown here is derived from an EMBL/GenBank/DDBJ whole genome shotgun (WGS) entry which is preliminary data.</text>
</comment>
<reference evidence="8 9" key="1">
    <citation type="submission" date="2013-05" db="EMBL/GenBank/DDBJ databases">
        <authorList>
            <person name="Strain E.A."/>
            <person name="Brown E."/>
            <person name="Allard M.W."/>
            <person name="Luo Y.L."/>
        </authorList>
    </citation>
    <scope>NUCLEOTIDE SEQUENCE [LARGE SCALE GENOMIC DNA]</scope>
    <source>
        <strain evidence="8 9">TS-15</strain>
    </source>
</reference>
<dbReference type="InterPro" id="IPR013249">
    <property type="entry name" value="RNA_pol_sigma70_r4_t2"/>
</dbReference>
<dbReference type="InterPro" id="IPR039425">
    <property type="entry name" value="RNA_pol_sigma-70-like"/>
</dbReference>